<comment type="function">
    <text evidence="6">Catalyzes the reversible transfer of the terminal phosphate group between ATP and AMP. Plays an important role in cellular energy homeostasis and in adenine nucleotide metabolism.</text>
</comment>
<dbReference type="GO" id="GO:0044209">
    <property type="term" value="P:AMP salvage"/>
    <property type="evidence" value="ECO:0007669"/>
    <property type="project" value="UniProtKB-UniRule"/>
</dbReference>
<feature type="binding site" evidence="6">
    <location>
        <position position="36"/>
    </location>
    <ligand>
        <name>AMP</name>
        <dbReference type="ChEBI" id="CHEBI:456215"/>
    </ligand>
</feature>
<feature type="binding site" evidence="6">
    <location>
        <position position="153"/>
    </location>
    <ligand>
        <name>Zn(2+)</name>
        <dbReference type="ChEBI" id="CHEBI:29105"/>
        <note>structural</note>
    </ligand>
</feature>
<feature type="binding site" evidence="6">
    <location>
        <position position="133"/>
    </location>
    <ligand>
        <name>Zn(2+)</name>
        <dbReference type="ChEBI" id="CHEBI:29105"/>
        <note>structural</note>
    </ligand>
</feature>
<keyword evidence="6" id="KW-0963">Cytoplasm</keyword>
<dbReference type="PANTHER" id="PTHR23359">
    <property type="entry name" value="NUCLEOTIDE KINASE"/>
    <property type="match status" value="1"/>
</dbReference>
<dbReference type="InterPro" id="IPR027417">
    <property type="entry name" value="P-loop_NTPase"/>
</dbReference>
<gene>
    <name evidence="6" type="primary">adk</name>
    <name evidence="10" type="ORF">AB5J52_39755</name>
</gene>
<feature type="binding site" evidence="6">
    <location>
        <position position="199"/>
    </location>
    <ligand>
        <name>ATP</name>
        <dbReference type="ChEBI" id="CHEBI:30616"/>
    </ligand>
</feature>
<dbReference type="GO" id="GO:0005737">
    <property type="term" value="C:cytoplasm"/>
    <property type="evidence" value="ECO:0007669"/>
    <property type="project" value="UniProtKB-SubCell"/>
</dbReference>
<comment type="catalytic activity">
    <reaction evidence="6 8">
        <text>AMP + ATP = 2 ADP</text>
        <dbReference type="Rhea" id="RHEA:12973"/>
        <dbReference type="ChEBI" id="CHEBI:30616"/>
        <dbReference type="ChEBI" id="CHEBI:456215"/>
        <dbReference type="ChEBI" id="CHEBI:456216"/>
        <dbReference type="EC" id="2.7.4.3"/>
    </reaction>
</comment>
<dbReference type="InterPro" id="IPR000850">
    <property type="entry name" value="Adenylat/UMP-CMP_kin"/>
</dbReference>
<dbReference type="AlphaFoldDB" id="A0AB39R4H9"/>
<dbReference type="Pfam" id="PF05191">
    <property type="entry name" value="ADK_lid"/>
    <property type="match status" value="1"/>
</dbReference>
<dbReference type="GO" id="GO:0005524">
    <property type="term" value="F:ATP binding"/>
    <property type="evidence" value="ECO:0007669"/>
    <property type="project" value="UniProtKB-UniRule"/>
</dbReference>
<evidence type="ECO:0000256" key="4">
    <source>
        <dbReference type="ARBA" id="ARBA00022777"/>
    </source>
</evidence>
<dbReference type="Pfam" id="PF00406">
    <property type="entry name" value="ADK"/>
    <property type="match status" value="1"/>
</dbReference>
<comment type="caution">
    <text evidence="6">Lacks conserved residue(s) required for the propagation of feature annotation.</text>
</comment>
<dbReference type="GO" id="GO:0004017">
    <property type="term" value="F:AMP kinase activity"/>
    <property type="evidence" value="ECO:0007669"/>
    <property type="project" value="UniProtKB-UniRule"/>
</dbReference>
<proteinExistence type="inferred from homology"/>
<keyword evidence="1 6" id="KW-0808">Transferase</keyword>
<feature type="binding site" evidence="6">
    <location>
        <position position="31"/>
    </location>
    <ligand>
        <name>AMP</name>
        <dbReference type="ChEBI" id="CHEBI:456215"/>
    </ligand>
</feature>
<dbReference type="CDD" id="cd01428">
    <property type="entry name" value="ADK"/>
    <property type="match status" value="1"/>
</dbReference>
<keyword evidence="6" id="KW-0862">Zinc</keyword>
<evidence type="ECO:0000256" key="6">
    <source>
        <dbReference type="HAMAP-Rule" id="MF_00235"/>
    </source>
</evidence>
<evidence type="ECO:0000313" key="10">
    <source>
        <dbReference type="EMBL" id="XDQ47914.1"/>
    </source>
</evidence>
<evidence type="ECO:0000256" key="3">
    <source>
        <dbReference type="ARBA" id="ARBA00022741"/>
    </source>
</evidence>
<dbReference type="EC" id="2.7.4.3" evidence="6 8"/>
<comment type="similarity">
    <text evidence="6 7">Belongs to the adenylate kinase family.</text>
</comment>
<comment type="subcellular location">
    <subcellularLocation>
        <location evidence="6 8">Cytoplasm</location>
    </subcellularLocation>
</comment>
<feature type="binding site" evidence="6">
    <location>
        <begin position="10"/>
        <end position="15"/>
    </location>
    <ligand>
        <name>ATP</name>
        <dbReference type="ChEBI" id="CHEBI:30616"/>
    </ligand>
</feature>
<dbReference type="PROSITE" id="PS00113">
    <property type="entry name" value="ADENYLATE_KINASE"/>
    <property type="match status" value="1"/>
</dbReference>
<keyword evidence="3 6" id="KW-0547">Nucleotide-binding</keyword>
<dbReference type="InterPro" id="IPR007862">
    <property type="entry name" value="Adenylate_kinase_lid-dom"/>
</dbReference>
<dbReference type="NCBIfam" id="TIGR01351">
    <property type="entry name" value="adk"/>
    <property type="match status" value="1"/>
</dbReference>
<protein>
    <recommendedName>
        <fullName evidence="6 8">Adenylate kinase</fullName>
        <shortName evidence="6">AK</shortName>
        <ecNumber evidence="6 8">2.7.4.3</ecNumber>
    </recommendedName>
    <alternativeName>
        <fullName evidence="6">ATP-AMP transphosphorylase</fullName>
    </alternativeName>
    <alternativeName>
        <fullName evidence="6">ATP:AMP phosphotransferase</fullName>
    </alternativeName>
    <alternativeName>
        <fullName evidence="6">Adenylate monophosphate kinase</fullName>
    </alternativeName>
</protein>
<dbReference type="NCBIfam" id="NF001381">
    <property type="entry name" value="PRK00279.1-3"/>
    <property type="match status" value="1"/>
</dbReference>
<name>A0AB39R4H9_9ACTN</name>
<comment type="domain">
    <text evidence="6">Consists of three domains, a large central CORE domain and two small peripheral domains, NMPbind and LID, which undergo movements during catalysis. The LID domain closes over the site of phosphoryl transfer upon ATP binding. Assembling and dissambling the active center during each catalytic cycle provides an effective means to prevent ATP hydrolysis. Some bacteria have evolved a zinc-coordinating structure that stabilizes the LID domain.</text>
</comment>
<sequence length="217" mass="23033">MRIVLIGPPGAGKGTQARVLAGLLSVPAISSGDLFRAETSRGTALGELVQRHTDAGELVPDELTAAVVTGRLREPDAADGFLLDGFPRTVGQAELLEEDLGKDGTVIDAVLALGLPDEEIVQRLTGRRLCPACGTTVHTVFSPPRVPDRCDGCAGPLVRRADDTEETVLRRLALYAEQTVPLLRWYAARDLLFPVDAAGTVREVSDRMSSALAAVAR</sequence>
<feature type="binding site" evidence="6">
    <location>
        <position position="130"/>
    </location>
    <ligand>
        <name>Zn(2+)</name>
        <dbReference type="ChEBI" id="CHEBI:29105"/>
        <note>structural</note>
    </ligand>
</feature>
<evidence type="ECO:0000259" key="9">
    <source>
        <dbReference type="Pfam" id="PF05191"/>
    </source>
</evidence>
<feature type="region of interest" description="LID" evidence="6">
    <location>
        <begin position="126"/>
        <end position="163"/>
    </location>
</feature>
<accession>A0AB39R4H9</accession>
<feature type="region of interest" description="NMP" evidence="6">
    <location>
        <begin position="30"/>
        <end position="59"/>
    </location>
</feature>
<reference evidence="10" key="1">
    <citation type="submission" date="2024-07" db="EMBL/GenBank/DDBJ databases">
        <authorList>
            <person name="Yu S.T."/>
        </authorList>
    </citation>
    <scope>NUCLEOTIDE SEQUENCE</scope>
    <source>
        <strain evidence="10">R39</strain>
    </source>
</reference>
<dbReference type="EMBL" id="CP163441">
    <property type="protein sequence ID" value="XDQ47914.1"/>
    <property type="molecule type" value="Genomic_DNA"/>
</dbReference>
<dbReference type="NCBIfam" id="NF001380">
    <property type="entry name" value="PRK00279.1-2"/>
    <property type="match status" value="1"/>
</dbReference>
<feature type="binding site" evidence="6">
    <location>
        <begin position="85"/>
        <end position="88"/>
    </location>
    <ligand>
        <name>AMP</name>
        <dbReference type="ChEBI" id="CHEBI:456215"/>
    </ligand>
</feature>
<keyword evidence="5 6" id="KW-0067">ATP-binding</keyword>
<feature type="binding site" evidence="6">
    <location>
        <position position="150"/>
    </location>
    <ligand>
        <name>Zn(2+)</name>
        <dbReference type="ChEBI" id="CHEBI:29105"/>
        <note>structural</note>
    </ligand>
</feature>
<feature type="binding site" evidence="6">
    <location>
        <begin position="57"/>
        <end position="59"/>
    </location>
    <ligand>
        <name>AMP</name>
        <dbReference type="ChEBI" id="CHEBI:456215"/>
    </ligand>
</feature>
<dbReference type="SUPFAM" id="SSF52540">
    <property type="entry name" value="P-loop containing nucleoside triphosphate hydrolases"/>
    <property type="match status" value="1"/>
</dbReference>
<evidence type="ECO:0000256" key="1">
    <source>
        <dbReference type="ARBA" id="ARBA00022679"/>
    </source>
</evidence>
<dbReference type="GO" id="GO:0008270">
    <property type="term" value="F:zinc ion binding"/>
    <property type="evidence" value="ECO:0007669"/>
    <property type="project" value="UniProtKB-UniRule"/>
</dbReference>
<keyword evidence="4 6" id="KW-0418">Kinase</keyword>
<comment type="subunit">
    <text evidence="6 8">Monomer.</text>
</comment>
<organism evidence="10">
    <name type="scientific">Streptomyces sp. R39</name>
    <dbReference type="NCBI Taxonomy" id="3238631"/>
    <lineage>
        <taxon>Bacteria</taxon>
        <taxon>Bacillati</taxon>
        <taxon>Actinomycetota</taxon>
        <taxon>Actinomycetes</taxon>
        <taxon>Kitasatosporales</taxon>
        <taxon>Streptomycetaceae</taxon>
        <taxon>Streptomyces</taxon>
    </lineage>
</organism>
<evidence type="ECO:0000256" key="8">
    <source>
        <dbReference type="RuleBase" id="RU003331"/>
    </source>
</evidence>
<feature type="binding site" evidence="6">
    <location>
        <position position="171"/>
    </location>
    <ligand>
        <name>AMP</name>
        <dbReference type="ChEBI" id="CHEBI:456215"/>
    </ligand>
</feature>
<feature type="binding site" evidence="6">
    <location>
        <position position="160"/>
    </location>
    <ligand>
        <name>AMP</name>
        <dbReference type="ChEBI" id="CHEBI:456215"/>
    </ligand>
</feature>
<dbReference type="RefSeq" id="WP_369226765.1">
    <property type="nucleotide sequence ID" value="NZ_CP163441.1"/>
</dbReference>
<dbReference type="InterPro" id="IPR033690">
    <property type="entry name" value="Adenylat_kinase_CS"/>
</dbReference>
<feature type="binding site" evidence="6">
    <location>
        <position position="127"/>
    </location>
    <ligand>
        <name>ATP</name>
        <dbReference type="ChEBI" id="CHEBI:30616"/>
    </ligand>
</feature>
<feature type="domain" description="Adenylate kinase active site lid" evidence="9">
    <location>
        <begin position="127"/>
        <end position="162"/>
    </location>
</feature>
<dbReference type="PRINTS" id="PR00094">
    <property type="entry name" value="ADENYLTKNASE"/>
</dbReference>
<dbReference type="Gene3D" id="3.40.50.300">
    <property type="entry name" value="P-loop containing nucleotide triphosphate hydrolases"/>
    <property type="match status" value="1"/>
</dbReference>
<evidence type="ECO:0000256" key="2">
    <source>
        <dbReference type="ARBA" id="ARBA00022727"/>
    </source>
</evidence>
<dbReference type="InterPro" id="IPR006259">
    <property type="entry name" value="Adenyl_kin_sub"/>
</dbReference>
<keyword evidence="6" id="KW-0479">Metal-binding</keyword>
<evidence type="ECO:0000256" key="5">
    <source>
        <dbReference type="ARBA" id="ARBA00022840"/>
    </source>
</evidence>
<keyword evidence="2 6" id="KW-0545">Nucleotide biosynthesis</keyword>
<evidence type="ECO:0000256" key="7">
    <source>
        <dbReference type="RuleBase" id="RU003330"/>
    </source>
</evidence>
<dbReference type="HAMAP" id="MF_00235">
    <property type="entry name" value="Adenylate_kinase_Adk"/>
    <property type="match status" value="1"/>
</dbReference>
<comment type="pathway">
    <text evidence="6">Purine metabolism; AMP biosynthesis via salvage pathway; AMP from ADP: step 1/1.</text>
</comment>
<dbReference type="FunFam" id="3.40.50.300:FF:000106">
    <property type="entry name" value="Adenylate kinase mitochondrial"/>
    <property type="match status" value="1"/>
</dbReference>
<feature type="binding site" evidence="6">
    <location>
        <position position="92"/>
    </location>
    <ligand>
        <name>AMP</name>
        <dbReference type="ChEBI" id="CHEBI:456215"/>
    </ligand>
</feature>